<keyword evidence="1" id="KW-0812">Transmembrane</keyword>
<dbReference type="AlphaFoldDB" id="A0A9P8VUB7"/>
<dbReference type="EMBL" id="JAGPYM010000031">
    <property type="protein sequence ID" value="KAH6877087.1"/>
    <property type="molecule type" value="Genomic_DNA"/>
</dbReference>
<comment type="caution">
    <text evidence="2">The sequence shown here is derived from an EMBL/GenBank/DDBJ whole genome shotgun (WGS) entry which is preliminary data.</text>
</comment>
<proteinExistence type="predicted"/>
<dbReference type="InterPro" id="IPR046536">
    <property type="entry name" value="DUF6601"/>
</dbReference>
<dbReference type="Proteomes" id="UP000777438">
    <property type="component" value="Unassembled WGS sequence"/>
</dbReference>
<dbReference type="PANTHER" id="PTHR34414">
    <property type="entry name" value="HET DOMAIN-CONTAINING PROTEIN-RELATED"/>
    <property type="match status" value="1"/>
</dbReference>
<reference evidence="2 3" key="1">
    <citation type="journal article" date="2021" name="Nat. Commun.">
        <title>Genetic determinants of endophytism in the Arabidopsis root mycobiome.</title>
        <authorList>
            <person name="Mesny F."/>
            <person name="Miyauchi S."/>
            <person name="Thiergart T."/>
            <person name="Pickel B."/>
            <person name="Atanasova L."/>
            <person name="Karlsson M."/>
            <person name="Huettel B."/>
            <person name="Barry K.W."/>
            <person name="Haridas S."/>
            <person name="Chen C."/>
            <person name="Bauer D."/>
            <person name="Andreopoulos W."/>
            <person name="Pangilinan J."/>
            <person name="LaButti K."/>
            <person name="Riley R."/>
            <person name="Lipzen A."/>
            <person name="Clum A."/>
            <person name="Drula E."/>
            <person name="Henrissat B."/>
            <person name="Kohler A."/>
            <person name="Grigoriev I.V."/>
            <person name="Martin F.M."/>
            <person name="Hacquard S."/>
        </authorList>
    </citation>
    <scope>NUCLEOTIDE SEQUENCE [LARGE SCALE GENOMIC DNA]</scope>
    <source>
        <strain evidence="2 3">MPI-CAGE-CH-0241</strain>
    </source>
</reference>
<organism evidence="2 3">
    <name type="scientific">Thelonectria olida</name>
    <dbReference type="NCBI Taxonomy" id="1576542"/>
    <lineage>
        <taxon>Eukaryota</taxon>
        <taxon>Fungi</taxon>
        <taxon>Dikarya</taxon>
        <taxon>Ascomycota</taxon>
        <taxon>Pezizomycotina</taxon>
        <taxon>Sordariomycetes</taxon>
        <taxon>Hypocreomycetidae</taxon>
        <taxon>Hypocreales</taxon>
        <taxon>Nectriaceae</taxon>
        <taxon>Thelonectria</taxon>
    </lineage>
</organism>
<dbReference type="PANTHER" id="PTHR34414:SF1">
    <property type="entry name" value="SUBTILISIN-LIKE SERINE PROTEASE"/>
    <property type="match status" value="1"/>
</dbReference>
<dbReference type="OrthoDB" id="5086500at2759"/>
<dbReference type="Pfam" id="PF20246">
    <property type="entry name" value="DUF6601"/>
    <property type="match status" value="1"/>
</dbReference>
<evidence type="ECO:0000313" key="2">
    <source>
        <dbReference type="EMBL" id="KAH6877087.1"/>
    </source>
</evidence>
<feature type="transmembrane region" description="Helical" evidence="1">
    <location>
        <begin position="265"/>
        <end position="294"/>
    </location>
</feature>
<feature type="transmembrane region" description="Helical" evidence="1">
    <location>
        <begin position="223"/>
        <end position="245"/>
    </location>
</feature>
<gene>
    <name evidence="2" type="ORF">B0T10DRAFT_532416</name>
</gene>
<keyword evidence="3" id="KW-1185">Reference proteome</keyword>
<evidence type="ECO:0000313" key="3">
    <source>
        <dbReference type="Proteomes" id="UP000777438"/>
    </source>
</evidence>
<evidence type="ECO:0000256" key="1">
    <source>
        <dbReference type="SAM" id="Phobius"/>
    </source>
</evidence>
<accession>A0A9P8VUB7</accession>
<keyword evidence="1" id="KW-1133">Transmembrane helix</keyword>
<keyword evidence="1" id="KW-0472">Membrane</keyword>
<protein>
    <submittedName>
        <fullName evidence="2">Uncharacterized protein</fullName>
    </submittedName>
</protein>
<name>A0A9P8VUB7_9HYPO</name>
<sequence length="326" mass="37843">MTTPSPPFMIRVLEKESSNNNTENWLLPATSRVEDNVVVPQSDPEFLERELLVKRLNDVHHWLWMCGRPMPPRSLYHQRLLGREIVICENIELHLIWWRNRIFIKPMPSYLLDPDFWKAHIVNTADTRNQDPYLENIDACARGFLFSYTALIAYKSDFRIAQECGLLPDELTWDKWKTLAAQTLDNHRYDCVILGTGTIYCFGKGSIFRGYSRVASHALYGDLIYDSFSVLAGILAYVVIALTAMQVGLGVETLVKNEAFQNTSYGLTVFALIFPLIGGALIFLFVLMMLVSNWRATKAYEKRRFRNMQVEALRRYNWKMSMVKWH</sequence>